<name>A0A4Y6PWF9_PERCE</name>
<evidence type="ECO:0000259" key="3">
    <source>
        <dbReference type="PROSITE" id="PS50268"/>
    </source>
</evidence>
<dbReference type="GO" id="GO:0016020">
    <property type="term" value="C:membrane"/>
    <property type="evidence" value="ECO:0007669"/>
    <property type="project" value="InterPro"/>
</dbReference>
<dbReference type="PROSITE" id="PS50268">
    <property type="entry name" value="CADHERIN_2"/>
    <property type="match status" value="1"/>
</dbReference>
<dbReference type="NCBIfam" id="NF012211">
    <property type="entry name" value="tand_rpt_95"/>
    <property type="match status" value="6"/>
</dbReference>
<evidence type="ECO:0000313" key="5">
    <source>
        <dbReference type="Proteomes" id="UP000315995"/>
    </source>
</evidence>
<dbReference type="InterPro" id="IPR002126">
    <property type="entry name" value="Cadherin-like_dom"/>
</dbReference>
<dbReference type="AlphaFoldDB" id="A0A4Y6PWF9"/>
<dbReference type="Gene3D" id="2.60.40.1080">
    <property type="match status" value="3"/>
</dbReference>
<feature type="domain" description="Cadherin" evidence="3">
    <location>
        <begin position="324"/>
        <end position="434"/>
    </location>
</feature>
<dbReference type="SMART" id="SM00635">
    <property type="entry name" value="BID_2"/>
    <property type="match status" value="3"/>
</dbReference>
<dbReference type="SUPFAM" id="SSF49373">
    <property type="entry name" value="Invasin/intimin cell-adhesion fragments"/>
    <property type="match status" value="3"/>
</dbReference>
<proteinExistence type="predicted"/>
<reference evidence="4 5" key="1">
    <citation type="submission" date="2019-06" db="EMBL/GenBank/DDBJ databases">
        <title>Persicimonas caeni gen. nov., sp. nov., a predatory bacterium isolated from solar saltern.</title>
        <authorList>
            <person name="Wang S."/>
        </authorList>
    </citation>
    <scope>NUCLEOTIDE SEQUENCE [LARGE SCALE GENOMIC DNA]</scope>
    <source>
        <strain evidence="4 5">YN101</strain>
    </source>
</reference>
<accession>A0A5B8Y875</accession>
<evidence type="ECO:0000313" key="4">
    <source>
        <dbReference type="EMBL" id="QDG52672.1"/>
    </source>
</evidence>
<dbReference type="EMBL" id="CP041186">
    <property type="protein sequence ID" value="QDG52672.1"/>
    <property type="molecule type" value="Genomic_DNA"/>
</dbReference>
<keyword evidence="5" id="KW-1185">Reference proteome</keyword>
<dbReference type="Pfam" id="PF02368">
    <property type="entry name" value="Big_2"/>
    <property type="match status" value="3"/>
</dbReference>
<dbReference type="Proteomes" id="UP000315995">
    <property type="component" value="Chromosome"/>
</dbReference>
<feature type="region of interest" description="Disordered" evidence="1">
    <location>
        <begin position="749"/>
        <end position="782"/>
    </location>
</feature>
<dbReference type="InterPro" id="IPR008964">
    <property type="entry name" value="Invasin/intimin_cell_adhesion"/>
</dbReference>
<protein>
    <submittedName>
        <fullName evidence="4">Tandem-95 repeat protein</fullName>
    </submittedName>
</protein>
<dbReference type="InterPro" id="IPR013783">
    <property type="entry name" value="Ig-like_fold"/>
</dbReference>
<feature type="compositionally biased region" description="Low complexity" evidence="1">
    <location>
        <begin position="767"/>
        <end position="777"/>
    </location>
</feature>
<dbReference type="Gene3D" id="2.60.40.2810">
    <property type="match status" value="5"/>
</dbReference>
<dbReference type="PANTHER" id="PTHR34720:SF9">
    <property type="entry name" value="BLR4714 PROTEIN"/>
    <property type="match status" value="1"/>
</dbReference>
<dbReference type="InterPro" id="IPR003343">
    <property type="entry name" value="Big_2"/>
</dbReference>
<gene>
    <name evidence="4" type="ORF">FIV42_18580</name>
</gene>
<keyword evidence="2" id="KW-0732">Signal</keyword>
<sequence length="896" mass="90851">MDISDCCRSSLCALFATFALTSLFAAGCEPEFNDRQCQSDQDCFADEVCAVDGICQPQDFFPDVGEDGGTGDDAGPQEIVSVQLSPATADLAIGGSLQLEATALDADGNPVSTALFEWRSSDPDIADVDGRGIVTGELLGTVTVSARSVQNPEIEGFAEITVVEGEVASVEVAPNPSTLFVGETATFQATAFSEEGSPIPEPFVVWSVEDEQVATVNSSGVVTALAEGTTNLVANVEGITGSAEIEVIPVPVDRIEITPQDPSVTVGGTVQLRAKVFDVAANELTDRTPTWTSSNTGVATVDASGLVSAQSAGTSTITAEVGAVSADVTVTVVEGNAPPSANDHTVTTDEDTSVDIDLNGSDADNDPLTFAIQSGPTNGSLGTLETSTGQVTYTPDPNYSGSDTFTFTVDDGQATSSPATVDITVREVNDGPTATDDTLTTDEDTPATADVLANDTDPEGDNLSVSITTSPSNGTASVTSAGEISYTPDADFNGSDSLAYTLSDGNGGTAMATLSIQVTAINDAPVAADDTAGTNENQSVNVAVLQNDDDVDGDTLSVTGTTTSAQGVTVTVESDNSVTYQPPTDYVGTDSFDYTISDGTATATATVTVTVNNVNDAPTAADDTATTDEDTAVTIDVLANDGDPDNDPLGIISATTPSQGSTSVANGQITYTPNADENGTDTFEYTISDGNLTATATVTVTITPVDDPPTATDDTASTTEDVAVTVDVLQNDSDIDTSALTIASVTTPTQGAASIDDGGTPNDPSDDTVTYTPDPDTNGSDTFDYTVSDGTSTDTGTVSVTITAVNDSPQAVDDTATAAVSATITIDLTSNDTDVDGDTLSVSSLDTTNTDGTVTDNGDGTVEYTAPGTAGTDTFTYVVSDGNGGSSTGTVTVTVQ</sequence>
<dbReference type="GO" id="GO:0007156">
    <property type="term" value="P:homophilic cell adhesion via plasma membrane adhesion molecules"/>
    <property type="evidence" value="ECO:0007669"/>
    <property type="project" value="InterPro"/>
</dbReference>
<evidence type="ECO:0000256" key="1">
    <source>
        <dbReference type="SAM" id="MobiDB-lite"/>
    </source>
</evidence>
<dbReference type="CDD" id="cd11304">
    <property type="entry name" value="Cadherin_repeat"/>
    <property type="match status" value="1"/>
</dbReference>
<organism evidence="4 5">
    <name type="scientific">Persicimonas caeni</name>
    <dbReference type="NCBI Taxonomy" id="2292766"/>
    <lineage>
        <taxon>Bacteria</taxon>
        <taxon>Deltaproteobacteria</taxon>
        <taxon>Bradymonadales</taxon>
        <taxon>Bradymonadaceae</taxon>
        <taxon>Persicimonas</taxon>
    </lineage>
</organism>
<feature type="signal peptide" evidence="2">
    <location>
        <begin position="1"/>
        <end position="25"/>
    </location>
</feature>
<dbReference type="RefSeq" id="WP_141199137.1">
    <property type="nucleotide sequence ID" value="NZ_CP041186.1"/>
</dbReference>
<dbReference type="GO" id="GO:0005509">
    <property type="term" value="F:calcium ion binding"/>
    <property type="evidence" value="ECO:0007669"/>
    <property type="project" value="InterPro"/>
</dbReference>
<dbReference type="OrthoDB" id="5385104at2"/>
<accession>A0A4Y6PWF9</accession>
<feature type="chain" id="PRO_5030106563" evidence="2">
    <location>
        <begin position="26"/>
        <end position="896"/>
    </location>
</feature>
<evidence type="ECO:0000256" key="2">
    <source>
        <dbReference type="SAM" id="SignalP"/>
    </source>
</evidence>
<dbReference type="PANTHER" id="PTHR34720">
    <property type="entry name" value="MICROCYSTIN DEPENDENT PROTEIN"/>
    <property type="match status" value="1"/>
</dbReference>
<dbReference type="Gene3D" id="2.60.40.10">
    <property type="entry name" value="Immunoglobulins"/>
    <property type="match status" value="1"/>
</dbReference>
<dbReference type="Pfam" id="PF17963">
    <property type="entry name" value="Big_9"/>
    <property type="match status" value="6"/>
</dbReference>